<protein>
    <submittedName>
        <fullName evidence="1">Glycosyltransferase</fullName>
    </submittedName>
</protein>
<reference evidence="1" key="1">
    <citation type="submission" date="2017-10" db="EMBL/GenBank/DDBJ databases">
        <title>Genome sequence of cellulolytic Lachnospiraceae bacterium XHS1971 isolated from hotspring sediment.</title>
        <authorList>
            <person name="Vasudevan G."/>
            <person name="Joshi A.J."/>
            <person name="Hivarkar S."/>
            <person name="Lanjekar V.B."/>
            <person name="Dhakephalkar P.K."/>
            <person name="Dagar S."/>
        </authorList>
    </citation>
    <scope>NUCLEOTIDE SEQUENCE</scope>
    <source>
        <strain evidence="1">XHS1971</strain>
    </source>
</reference>
<dbReference type="EMBL" id="PEDL01000001">
    <property type="protein sequence ID" value="PHV72331.1"/>
    <property type="molecule type" value="Genomic_DNA"/>
</dbReference>
<dbReference type="Proteomes" id="UP000224460">
    <property type="component" value="Unassembled WGS sequence"/>
</dbReference>
<name>A0AC61DGM0_9FIRM</name>
<gene>
    <name evidence="1" type="ORF">CS063_02315</name>
</gene>
<comment type="caution">
    <text evidence="1">The sequence shown here is derived from an EMBL/GenBank/DDBJ whole genome shotgun (WGS) entry which is preliminary data.</text>
</comment>
<evidence type="ECO:0000313" key="2">
    <source>
        <dbReference type="Proteomes" id="UP000224460"/>
    </source>
</evidence>
<evidence type="ECO:0000313" key="1">
    <source>
        <dbReference type="EMBL" id="PHV72331.1"/>
    </source>
</evidence>
<accession>A0AC61DGM0</accession>
<proteinExistence type="predicted"/>
<organism evidence="1 2">
    <name type="scientific">Sporanaerobium hydrogeniformans</name>
    <dbReference type="NCBI Taxonomy" id="3072179"/>
    <lineage>
        <taxon>Bacteria</taxon>
        <taxon>Bacillati</taxon>
        <taxon>Bacillota</taxon>
        <taxon>Clostridia</taxon>
        <taxon>Lachnospirales</taxon>
        <taxon>Lachnospiraceae</taxon>
        <taxon>Sporanaerobium</taxon>
    </lineage>
</organism>
<keyword evidence="2" id="KW-1185">Reference proteome</keyword>
<sequence length="316" mass="35996">MKPLISVIVPMYFEEKIVEICYTRLTQVMSKETTYDYELLFINDGSKDATLTLLLEKAKQDRHVKVISFSRNFGHQAAVSCGIAYAKGEALVIIDADLQDPPELIPQMLNLWKQGNEVVYGKRKRRKGETWFKLTTAKIFYRLLGWLTEVEIPVDTGDFRLIDRKVAEVIKALPEHNRFLRGLVAWTGFRQIPLVYEREARFAGETKYPLKKMIHFALDGIFSFSAKPLKLIINIGLLAVLVSLGVLIYSLVAYLSTGISTVRGWTSLMVVITFLGGVQLVSIGILGEYIGRMYDESKGRPLYIVDKTYNIERQDE</sequence>